<gene>
    <name evidence="2" type="ORF">Gohar_007472</name>
</gene>
<dbReference type="InterPro" id="IPR044730">
    <property type="entry name" value="RNase_H-like_dom_plant"/>
</dbReference>
<dbReference type="GO" id="GO:0003676">
    <property type="term" value="F:nucleic acid binding"/>
    <property type="evidence" value="ECO:0007669"/>
    <property type="project" value="InterPro"/>
</dbReference>
<keyword evidence="3" id="KW-1185">Reference proteome</keyword>
<evidence type="ECO:0000313" key="2">
    <source>
        <dbReference type="EMBL" id="MBA0796729.1"/>
    </source>
</evidence>
<dbReference type="PANTHER" id="PTHR47723">
    <property type="entry name" value="OS05G0353850 PROTEIN"/>
    <property type="match status" value="1"/>
</dbReference>
<dbReference type="PANTHER" id="PTHR47723:SF19">
    <property type="entry name" value="POLYNUCLEOTIDYL TRANSFERASE, RIBONUCLEASE H-LIKE SUPERFAMILY PROTEIN"/>
    <property type="match status" value="1"/>
</dbReference>
<dbReference type="InterPro" id="IPR002156">
    <property type="entry name" value="RNaseH_domain"/>
</dbReference>
<dbReference type="Gene3D" id="3.30.420.10">
    <property type="entry name" value="Ribonuclease H-like superfamily/Ribonuclease H"/>
    <property type="match status" value="1"/>
</dbReference>
<dbReference type="InterPro" id="IPR053151">
    <property type="entry name" value="RNase_H-like"/>
</dbReference>
<dbReference type="Proteomes" id="UP000593560">
    <property type="component" value="Unassembled WGS sequence"/>
</dbReference>
<evidence type="ECO:0000259" key="1">
    <source>
        <dbReference type="Pfam" id="PF13456"/>
    </source>
</evidence>
<dbReference type="CDD" id="cd06222">
    <property type="entry name" value="RNase_H_like"/>
    <property type="match status" value="1"/>
</dbReference>
<dbReference type="EMBL" id="JABFAD010000004">
    <property type="protein sequence ID" value="MBA0796729.1"/>
    <property type="molecule type" value="Genomic_DNA"/>
</dbReference>
<reference evidence="2 3" key="1">
    <citation type="journal article" date="2019" name="Genome Biol. Evol.">
        <title>Insights into the evolution of the New World diploid cottons (Gossypium, subgenus Houzingenia) based on genome sequencing.</title>
        <authorList>
            <person name="Grover C.E."/>
            <person name="Arick M.A. 2nd"/>
            <person name="Thrash A."/>
            <person name="Conover J.L."/>
            <person name="Sanders W.S."/>
            <person name="Peterson D.G."/>
            <person name="Frelichowski J.E."/>
            <person name="Scheffler J.A."/>
            <person name="Scheffler B.E."/>
            <person name="Wendel J.F."/>
        </authorList>
    </citation>
    <scope>NUCLEOTIDE SEQUENCE [LARGE SCALE GENOMIC DNA]</scope>
    <source>
        <strain evidence="2">0</strain>
        <tissue evidence="2">Leaf</tissue>
    </source>
</reference>
<dbReference type="OrthoDB" id="1750927at2759"/>
<evidence type="ECO:0000313" key="3">
    <source>
        <dbReference type="Proteomes" id="UP000593560"/>
    </source>
</evidence>
<dbReference type="GO" id="GO:0004523">
    <property type="term" value="F:RNA-DNA hybrid ribonuclease activity"/>
    <property type="evidence" value="ECO:0007669"/>
    <property type="project" value="InterPro"/>
</dbReference>
<feature type="domain" description="RNase H type-1" evidence="1">
    <location>
        <begin position="34"/>
        <end position="104"/>
    </location>
</feature>
<sequence>RNKKIFGNEFFETKDVWERSLRVTDGFFIDNLGKAIRNGLSLAWQLNIGSIEIESVSEIAIKLIDNDNTINIALSTIVNDCKSLLLKFITTSLKHIFKEGNRCTD</sequence>
<comment type="caution">
    <text evidence="2">The sequence shown here is derived from an EMBL/GenBank/DDBJ whole genome shotgun (WGS) entry which is preliminary data.</text>
</comment>
<protein>
    <recommendedName>
        <fullName evidence="1">RNase H type-1 domain-containing protein</fullName>
    </recommendedName>
</protein>
<dbReference type="Pfam" id="PF13456">
    <property type="entry name" value="RVT_3"/>
    <property type="match status" value="1"/>
</dbReference>
<dbReference type="AlphaFoldDB" id="A0A7J9GGM4"/>
<dbReference type="InterPro" id="IPR036397">
    <property type="entry name" value="RNaseH_sf"/>
</dbReference>
<name>A0A7J9GGM4_9ROSI</name>
<feature type="non-terminal residue" evidence="2">
    <location>
        <position position="105"/>
    </location>
</feature>
<accession>A0A7J9GGM4</accession>
<organism evidence="2 3">
    <name type="scientific">Gossypium harknessii</name>
    <dbReference type="NCBI Taxonomy" id="34285"/>
    <lineage>
        <taxon>Eukaryota</taxon>
        <taxon>Viridiplantae</taxon>
        <taxon>Streptophyta</taxon>
        <taxon>Embryophyta</taxon>
        <taxon>Tracheophyta</taxon>
        <taxon>Spermatophyta</taxon>
        <taxon>Magnoliopsida</taxon>
        <taxon>eudicotyledons</taxon>
        <taxon>Gunneridae</taxon>
        <taxon>Pentapetalae</taxon>
        <taxon>rosids</taxon>
        <taxon>malvids</taxon>
        <taxon>Malvales</taxon>
        <taxon>Malvaceae</taxon>
        <taxon>Malvoideae</taxon>
        <taxon>Gossypium</taxon>
    </lineage>
</organism>
<proteinExistence type="predicted"/>
<feature type="non-terminal residue" evidence="2">
    <location>
        <position position="1"/>
    </location>
</feature>